<sequence>METGAGRAGAVEVAVGLNVWLTVQEVENKTLISLLQQDLDKGEAEAIALLLEQSLEALLLDEKKARQVARRMNLQILGTLGLLIWAKRQGVIVNLQEQLDALRTVAKFRLSQQVYDEALRQVGELQ</sequence>
<protein>
    <submittedName>
        <fullName evidence="1">DUF3368 domain-containing protein</fullName>
    </submittedName>
</protein>
<dbReference type="EMBL" id="CP124543">
    <property type="protein sequence ID" value="WGV26131.1"/>
    <property type="molecule type" value="Genomic_DNA"/>
</dbReference>
<keyword evidence="2" id="KW-1185">Reference proteome</keyword>
<dbReference type="InterPro" id="IPR021799">
    <property type="entry name" value="PIN-like_prokaryotic"/>
</dbReference>
<reference evidence="1 2" key="1">
    <citation type="journal article" date="2023" name="Limnol Oceanogr Lett">
        <title>Environmental adaptations by the intertidal Antarctic cyanobacterium Halotia branconii CENA392 as revealed using long-read genome sequencing.</title>
        <authorList>
            <person name="Dextro R.B."/>
            <person name="Delbaje E."/>
            <person name="Freitas P.N.N."/>
            <person name="Geraldes V."/>
            <person name="Pinto E."/>
            <person name="Long P.F."/>
            <person name="Fiore M.F."/>
        </authorList>
    </citation>
    <scope>NUCLEOTIDE SEQUENCE [LARGE SCALE GENOMIC DNA]</scope>
    <source>
        <strain evidence="1 2">CENA392</strain>
    </source>
</reference>
<dbReference type="KEGG" id="hbq:QI031_01025"/>
<dbReference type="AlphaFoldDB" id="A0AAJ6P9X6"/>
<evidence type="ECO:0000313" key="1">
    <source>
        <dbReference type="EMBL" id="WGV26131.1"/>
    </source>
</evidence>
<name>A0AAJ6P9X6_9CYAN</name>
<accession>A0AAJ6P9X6</accession>
<organism evidence="1 2">
    <name type="scientific">Halotia branconii CENA392</name>
    <dbReference type="NCBI Taxonomy" id="1539056"/>
    <lineage>
        <taxon>Bacteria</taxon>
        <taxon>Bacillati</taxon>
        <taxon>Cyanobacteriota</taxon>
        <taxon>Cyanophyceae</taxon>
        <taxon>Nostocales</taxon>
        <taxon>Nodulariaceae</taxon>
        <taxon>Halotia</taxon>
    </lineage>
</organism>
<gene>
    <name evidence="1" type="ORF">QI031_01025</name>
</gene>
<dbReference type="PANTHER" id="PTHR39550:SF1">
    <property type="entry name" value="SLL0658 PROTEIN"/>
    <property type="match status" value="1"/>
</dbReference>
<evidence type="ECO:0000313" key="2">
    <source>
        <dbReference type="Proteomes" id="UP001223520"/>
    </source>
</evidence>
<dbReference type="Proteomes" id="UP001223520">
    <property type="component" value="Chromosome"/>
</dbReference>
<dbReference type="PANTHER" id="PTHR39550">
    <property type="entry name" value="SLL0658 PROTEIN"/>
    <property type="match status" value="1"/>
</dbReference>
<dbReference type="RefSeq" id="WP_281483386.1">
    <property type="nucleotide sequence ID" value="NZ_CP124543.1"/>
</dbReference>
<dbReference type="Pfam" id="PF11848">
    <property type="entry name" value="DUF3368"/>
    <property type="match status" value="1"/>
</dbReference>
<proteinExistence type="predicted"/>